<evidence type="ECO:0000256" key="13">
    <source>
        <dbReference type="ARBA" id="ARBA00046797"/>
    </source>
</evidence>
<keyword evidence="4 14" id="KW-0813">Transport</keyword>
<keyword evidence="9" id="KW-1133">Transmembrane helix</keyword>
<evidence type="ECO:0000313" key="16">
    <source>
        <dbReference type="Proteomes" id="UP000192578"/>
    </source>
</evidence>
<reference evidence="16" key="1">
    <citation type="submission" date="2017-01" db="EMBL/GenBank/DDBJ databases">
        <title>Comparative genomics of anhydrobiosis in the tardigrade Hypsibius dujardini.</title>
        <authorList>
            <person name="Yoshida Y."/>
            <person name="Koutsovoulos G."/>
            <person name="Laetsch D."/>
            <person name="Stevens L."/>
            <person name="Kumar S."/>
            <person name="Horikawa D."/>
            <person name="Ishino K."/>
            <person name="Komine S."/>
            <person name="Tomita M."/>
            <person name="Blaxter M."/>
            <person name="Arakawa K."/>
        </authorList>
    </citation>
    <scope>NUCLEOTIDE SEQUENCE [LARGE SCALE GENOMIC DNA]</scope>
    <source>
        <strain evidence="16">Z151</strain>
    </source>
</reference>
<accession>A0A1W0X858</accession>
<comment type="subunit">
    <text evidence="13">Complex I is composed of 45 different subunits. Interacts with CARD15, but not with CARD4. Interacts with STAT3, but not with STAT1, STAT2 and STAT5A. Interacts with OLFM4.</text>
</comment>
<comment type="function">
    <text evidence="14">Complex I functions in the transfer of electrons from NADH to the respiratory chain. Accessory subunit of the mitochondrial membrane respiratory chain NADH dehydrogenase (Complex I), that is believed not to be involved in catalysis.</text>
</comment>
<dbReference type="Proteomes" id="UP000192578">
    <property type="component" value="Unassembled WGS sequence"/>
</dbReference>
<organism evidence="15 16">
    <name type="scientific">Hypsibius exemplaris</name>
    <name type="common">Freshwater tardigrade</name>
    <dbReference type="NCBI Taxonomy" id="2072580"/>
    <lineage>
        <taxon>Eukaryota</taxon>
        <taxon>Metazoa</taxon>
        <taxon>Ecdysozoa</taxon>
        <taxon>Tardigrada</taxon>
        <taxon>Eutardigrada</taxon>
        <taxon>Parachela</taxon>
        <taxon>Hypsibioidea</taxon>
        <taxon>Hypsibiidae</taxon>
        <taxon>Hypsibius</taxon>
    </lineage>
</organism>
<evidence type="ECO:0000256" key="7">
    <source>
        <dbReference type="ARBA" id="ARBA00022792"/>
    </source>
</evidence>
<evidence type="ECO:0000256" key="14">
    <source>
        <dbReference type="RuleBase" id="RU368034"/>
    </source>
</evidence>
<evidence type="ECO:0000256" key="12">
    <source>
        <dbReference type="ARBA" id="ARBA00045908"/>
    </source>
</evidence>
<dbReference type="PANTHER" id="PTHR12966">
    <property type="entry name" value="NADH DEHYDROGENASE UBIQUINONE 1 ALPHA SUBCOMPLEX SUBUNIT 13"/>
    <property type="match status" value="1"/>
</dbReference>
<dbReference type="AlphaFoldDB" id="A0A1W0X858"/>
<evidence type="ECO:0000256" key="4">
    <source>
        <dbReference type="ARBA" id="ARBA00022448"/>
    </source>
</evidence>
<comment type="caution">
    <text evidence="15">The sequence shown here is derived from an EMBL/GenBank/DDBJ whole genome shotgun (WGS) entry which is preliminary data.</text>
</comment>
<keyword evidence="16" id="KW-1185">Reference proteome</keyword>
<keyword evidence="10 14" id="KW-0496">Mitochondrion</keyword>
<evidence type="ECO:0000256" key="8">
    <source>
        <dbReference type="ARBA" id="ARBA00022982"/>
    </source>
</evidence>
<keyword evidence="6" id="KW-0812">Transmembrane</keyword>
<evidence type="ECO:0000256" key="6">
    <source>
        <dbReference type="ARBA" id="ARBA00022692"/>
    </source>
</evidence>
<dbReference type="GO" id="GO:0005743">
    <property type="term" value="C:mitochondrial inner membrane"/>
    <property type="evidence" value="ECO:0007669"/>
    <property type="project" value="UniProtKB-SubCell"/>
</dbReference>
<gene>
    <name evidence="15" type="ORF">BV898_02445</name>
</gene>
<evidence type="ECO:0000256" key="11">
    <source>
        <dbReference type="ARBA" id="ARBA00023136"/>
    </source>
</evidence>
<protein>
    <recommendedName>
        <fullName evidence="3 14">NADH dehydrogenase [ubiquinone] 1 alpha subcomplex subunit 13</fullName>
    </recommendedName>
</protein>
<evidence type="ECO:0000256" key="3">
    <source>
        <dbReference type="ARBA" id="ARBA00018192"/>
    </source>
</evidence>
<evidence type="ECO:0000313" key="15">
    <source>
        <dbReference type="EMBL" id="OQV23709.1"/>
    </source>
</evidence>
<keyword evidence="8 14" id="KW-0249">Electron transport</keyword>
<comment type="similarity">
    <text evidence="2 14">Belongs to the complex I NDUFA13 subunit family.</text>
</comment>
<name>A0A1W0X858_HYPEX</name>
<evidence type="ECO:0000256" key="2">
    <source>
        <dbReference type="ARBA" id="ARBA00007312"/>
    </source>
</evidence>
<keyword evidence="5 14" id="KW-0679">Respiratory chain</keyword>
<keyword evidence="11" id="KW-0472">Membrane</keyword>
<evidence type="ECO:0000256" key="10">
    <source>
        <dbReference type="ARBA" id="ARBA00023128"/>
    </source>
</evidence>
<dbReference type="OrthoDB" id="3308at2759"/>
<dbReference type="Pfam" id="PF06212">
    <property type="entry name" value="GRIM-19"/>
    <property type="match status" value="1"/>
</dbReference>
<evidence type="ECO:0000256" key="5">
    <source>
        <dbReference type="ARBA" id="ARBA00022660"/>
    </source>
</evidence>
<sequence>MLPLLLRSPRLLLAAAKGLQQSRNVVTNRLIPYKQDLPPVGGYAEFDWNRIPQRPFPSHNKQFLAFILFTFFGLILYERGMFRYKAQQVEILDAKVAMQPLLFAERDRLYLRRIRRNYEAEAELMKDVPDWEVGKWYSEPVYKTVHPNHWLDPPEFEYWAHCDRFEYEKWYHWWYSA</sequence>
<dbReference type="GO" id="GO:0045271">
    <property type="term" value="C:respiratory chain complex I"/>
    <property type="evidence" value="ECO:0007669"/>
    <property type="project" value="UniProtKB-UniRule"/>
</dbReference>
<evidence type="ECO:0000256" key="9">
    <source>
        <dbReference type="ARBA" id="ARBA00022989"/>
    </source>
</evidence>
<dbReference type="PANTHER" id="PTHR12966:SF0">
    <property type="entry name" value="NADH DEHYDROGENASE [UBIQUINONE] 1 ALPHA SUBCOMPLEX SUBUNIT 13"/>
    <property type="match status" value="1"/>
</dbReference>
<keyword evidence="7 14" id="KW-0999">Mitochondrion inner membrane</keyword>
<proteinExistence type="inferred from homology"/>
<evidence type="ECO:0000256" key="1">
    <source>
        <dbReference type="ARBA" id="ARBA00004298"/>
    </source>
</evidence>
<dbReference type="InterPro" id="IPR009346">
    <property type="entry name" value="GRIM-19"/>
</dbReference>
<comment type="subcellular location">
    <subcellularLocation>
        <location evidence="1 14">Mitochondrion inner membrane</location>
        <topology evidence="1 14">Single-pass membrane protein</topology>
        <orientation evidence="1 14">Matrix side</orientation>
    </subcellularLocation>
</comment>
<dbReference type="EMBL" id="MTYJ01000010">
    <property type="protein sequence ID" value="OQV23709.1"/>
    <property type="molecule type" value="Genomic_DNA"/>
</dbReference>
<comment type="function">
    <text evidence="12">Accessory subunit of the mitochondrial membrane respiratory chain NADH dehydrogenase (Complex I), that is believed not to be involved in catalysis. Complex I functions in the transfer of electrons from NADH to the respiratory chain. The immediate electron acceptor for the enzyme is believed to be ubiquinone. Involved in the interferon/all-trans-retinoic acid (IFN/RA) induced cell death. This apoptotic activity is inhibited by interaction with viral IRF1. Prevents the transactivation of STAT3 target genes. May play a role in CARD15-mediated innate mucosal responses and serve to regulate intestinal epithelial cell responses to microbes.</text>
</comment>